<protein>
    <submittedName>
        <fullName evidence="4">VanZ family protein</fullName>
    </submittedName>
</protein>
<feature type="transmembrane region" description="Helical" evidence="1">
    <location>
        <begin position="76"/>
        <end position="93"/>
    </location>
</feature>
<accession>A0A9X2MBD5</accession>
<name>A0A9X2MBD5_9FIRM</name>
<evidence type="ECO:0000256" key="1">
    <source>
        <dbReference type="SAM" id="Phobius"/>
    </source>
</evidence>
<feature type="chain" id="PRO_5040924822" evidence="2">
    <location>
        <begin position="19"/>
        <end position="168"/>
    </location>
</feature>
<sequence length="168" mass="18894">MKKVIYILLLIMSIGAMHYFSSQNGSTSKSQSNAVVEIIDEIRDKVTLKDEKLIKIKDTVMSELKKYSKSMIVRKAAHFSMYAIIGGISMLVIYSFSKQVFLSACLSFTFSVLFAVFDERSQIAIDGRNGNLTDVFIDGSGALLSICILSILFITTKGIKHVFRREEW</sequence>
<organism evidence="4 5">
    <name type="scientific">Terrisporobacter muris</name>
    <dbReference type="NCBI Taxonomy" id="2963284"/>
    <lineage>
        <taxon>Bacteria</taxon>
        <taxon>Bacillati</taxon>
        <taxon>Bacillota</taxon>
        <taxon>Clostridia</taxon>
        <taxon>Peptostreptococcales</taxon>
        <taxon>Peptostreptococcaceae</taxon>
        <taxon>Terrisporobacter</taxon>
    </lineage>
</organism>
<dbReference type="InterPro" id="IPR006976">
    <property type="entry name" value="VanZ-like"/>
</dbReference>
<feature type="transmembrane region" description="Helical" evidence="1">
    <location>
        <begin position="100"/>
        <end position="117"/>
    </location>
</feature>
<dbReference type="EMBL" id="JANKBY010000109">
    <property type="protein sequence ID" value="MCR1823121.1"/>
    <property type="molecule type" value="Genomic_DNA"/>
</dbReference>
<comment type="caution">
    <text evidence="4">The sequence shown here is derived from an EMBL/GenBank/DDBJ whole genome shotgun (WGS) entry which is preliminary data.</text>
</comment>
<evidence type="ECO:0000259" key="3">
    <source>
        <dbReference type="Pfam" id="PF04892"/>
    </source>
</evidence>
<feature type="domain" description="VanZ-like" evidence="3">
    <location>
        <begin position="7"/>
        <end position="152"/>
    </location>
</feature>
<proteinExistence type="predicted"/>
<evidence type="ECO:0000313" key="5">
    <source>
        <dbReference type="Proteomes" id="UP001140817"/>
    </source>
</evidence>
<keyword evidence="2" id="KW-0732">Signal</keyword>
<dbReference type="RefSeq" id="WP_257560424.1">
    <property type="nucleotide sequence ID" value="NZ_JANKBY010000109.1"/>
</dbReference>
<evidence type="ECO:0000313" key="4">
    <source>
        <dbReference type="EMBL" id="MCR1823121.1"/>
    </source>
</evidence>
<keyword evidence="1" id="KW-0812">Transmembrane</keyword>
<evidence type="ECO:0000256" key="2">
    <source>
        <dbReference type="SAM" id="SignalP"/>
    </source>
</evidence>
<feature type="signal peptide" evidence="2">
    <location>
        <begin position="1"/>
        <end position="18"/>
    </location>
</feature>
<gene>
    <name evidence="4" type="ORF">NSA58_10015</name>
</gene>
<dbReference type="Pfam" id="PF04892">
    <property type="entry name" value="VanZ"/>
    <property type="match status" value="1"/>
</dbReference>
<dbReference type="AlphaFoldDB" id="A0A9X2MBD5"/>
<feature type="transmembrane region" description="Helical" evidence="1">
    <location>
        <begin position="137"/>
        <end position="155"/>
    </location>
</feature>
<reference evidence="4" key="1">
    <citation type="submission" date="2022-07" db="EMBL/GenBank/DDBJ databases">
        <title>Enhanced cultured diversity of the mouse gut microbiota enables custom-made synthetic communities.</title>
        <authorList>
            <person name="Afrizal A."/>
        </authorList>
    </citation>
    <scope>NUCLEOTIDE SEQUENCE</scope>
    <source>
        <strain evidence="4">DSM 29186</strain>
    </source>
</reference>
<keyword evidence="1" id="KW-0472">Membrane</keyword>
<keyword evidence="1" id="KW-1133">Transmembrane helix</keyword>
<dbReference type="Proteomes" id="UP001140817">
    <property type="component" value="Unassembled WGS sequence"/>
</dbReference>
<keyword evidence="5" id="KW-1185">Reference proteome</keyword>
<dbReference type="NCBIfam" id="NF037970">
    <property type="entry name" value="vanZ_1"/>
    <property type="match status" value="1"/>
</dbReference>